<dbReference type="InterPro" id="IPR011990">
    <property type="entry name" value="TPR-like_helical_dom_sf"/>
</dbReference>
<dbReference type="EMBL" id="JAVIIW010000036">
    <property type="protein sequence ID" value="MDX8481731.1"/>
    <property type="molecule type" value="Genomic_DNA"/>
</dbReference>
<protein>
    <submittedName>
        <fullName evidence="4">Adenylate/guanylate cyclase domain-containing protein</fullName>
    </submittedName>
</protein>
<dbReference type="Pfam" id="PF00211">
    <property type="entry name" value="Guanylate_cyc"/>
    <property type="match status" value="1"/>
</dbReference>
<dbReference type="Proteomes" id="UP001287059">
    <property type="component" value="Unassembled WGS sequence"/>
</dbReference>
<evidence type="ECO:0000256" key="1">
    <source>
        <dbReference type="ARBA" id="ARBA00022741"/>
    </source>
</evidence>
<dbReference type="Pfam" id="PF13191">
    <property type="entry name" value="AAA_16"/>
    <property type="match status" value="1"/>
</dbReference>
<feature type="domain" description="Guanylate cyclase" evidence="3">
    <location>
        <begin position="67"/>
        <end position="194"/>
    </location>
</feature>
<evidence type="ECO:0000313" key="4">
    <source>
        <dbReference type="EMBL" id="MDX8481731.1"/>
    </source>
</evidence>
<dbReference type="SMART" id="SM00044">
    <property type="entry name" value="CYCc"/>
    <property type="match status" value="1"/>
</dbReference>
<keyword evidence="2" id="KW-0067">ATP-binding</keyword>
<keyword evidence="1" id="KW-0547">Nucleotide-binding</keyword>
<accession>A0ABU4Y4U5</accession>
<name>A0ABU4Y4U5_9HYPH</name>
<dbReference type="PANTHER" id="PTHR16305">
    <property type="entry name" value="TESTICULAR SOLUBLE ADENYLYL CYCLASE"/>
    <property type="match status" value="1"/>
</dbReference>
<evidence type="ECO:0000313" key="5">
    <source>
        <dbReference type="Proteomes" id="UP001287059"/>
    </source>
</evidence>
<dbReference type="Gene3D" id="3.30.70.1230">
    <property type="entry name" value="Nucleotide cyclase"/>
    <property type="match status" value="1"/>
</dbReference>
<dbReference type="SUPFAM" id="SSF52540">
    <property type="entry name" value="P-loop containing nucleoside triphosphate hydrolases"/>
    <property type="match status" value="1"/>
</dbReference>
<dbReference type="PROSITE" id="PS50125">
    <property type="entry name" value="GUANYLATE_CYCLASE_2"/>
    <property type="match status" value="1"/>
</dbReference>
<dbReference type="Gene3D" id="1.25.40.10">
    <property type="entry name" value="Tetratricopeptide repeat domain"/>
    <property type="match status" value="1"/>
</dbReference>
<dbReference type="PANTHER" id="PTHR16305:SF28">
    <property type="entry name" value="GUANYLATE CYCLASE DOMAIN-CONTAINING PROTEIN"/>
    <property type="match status" value="1"/>
</dbReference>
<dbReference type="SUPFAM" id="SSF55073">
    <property type="entry name" value="Nucleotide cyclase"/>
    <property type="match status" value="1"/>
</dbReference>
<evidence type="ECO:0000259" key="3">
    <source>
        <dbReference type="PROSITE" id="PS50125"/>
    </source>
</evidence>
<evidence type="ECO:0000256" key="2">
    <source>
        <dbReference type="ARBA" id="ARBA00022840"/>
    </source>
</evidence>
<dbReference type="Gene3D" id="3.40.50.300">
    <property type="entry name" value="P-loop containing nucleotide triphosphate hydrolases"/>
    <property type="match status" value="1"/>
</dbReference>
<comment type="caution">
    <text evidence="4">The sequence shown here is derived from an EMBL/GenBank/DDBJ whole genome shotgun (WGS) entry which is preliminary data.</text>
</comment>
<keyword evidence="5" id="KW-1185">Reference proteome</keyword>
<dbReference type="InterPro" id="IPR001054">
    <property type="entry name" value="A/G_cyclase"/>
</dbReference>
<gene>
    <name evidence="4" type="ORF">RFN28_25195</name>
</gene>
<dbReference type="InterPro" id="IPR029787">
    <property type="entry name" value="Nucleotide_cyclase"/>
</dbReference>
<dbReference type="InterPro" id="IPR041664">
    <property type="entry name" value="AAA_16"/>
</dbReference>
<dbReference type="InterPro" id="IPR027417">
    <property type="entry name" value="P-loop_NTPase"/>
</dbReference>
<dbReference type="CDD" id="cd07302">
    <property type="entry name" value="CHD"/>
    <property type="match status" value="1"/>
</dbReference>
<proteinExistence type="predicted"/>
<sequence>MCGTPLPQRCPACGAESQAGKKFCGDCGSPLTGPGSHEVSRAAPVEYPSLPSAPDTISSGAERRQIAVMFCDLVGSTTLSARLDPEDLRGVIGAYHARVADVVGKHEGFVAHYMGDGVLAYFGYPEAHEDDAERAVSTGLDLVDAVGQLPAPEPLQVRVGIATGVVVVGDLVGSGGAHERDIVGETPNLAARLQTLAEPDSVMICPTTRRLLGNLFEYKDFGKIAIRGFVGHVGVAQVLRPSAIESRFEAFHASVLTPLVGREEEIALLLERWAQAKDGEGQVVVLSGEPGIGKSRTITALLEQLRGERHTRLRHFCSPHHQDSPLYPIIRQLERAAGFERDDTPVAKLDKLATLFKPTAATETDLALLAELLSVSSPEANAAQLELAPQKKKERIFAALRHQLEVLAGNAPVLMVFEDAHWADPTSRELLDDIVIHAARLPLLAVITCRPEFQPPWVSCPHVTLRPLNRLGPSKAAALVRRIVQSTRSSLANQLVDEIVDRTDGIPLFLEELTKAVLEAGAVDTSTNKGRPISALSGIPATLHASLMARLDRLGTAAKEAAQVGAALGRDFSYEFIRAVAKMSDEALDEQLSRLVAAELVFERGTRPDTIYTFKHALIQEAAYTTLLRADRQRLHARIAETVELRFPERCKREPELLAHHFAEARQIERALDYMLQAGARAVERSANVEAIRHLTRGLETLETLPEGVERDRRELAFQVAIGTPLIAVHGYSAPQTGAAYSRARILCERLGEPEPLVATLSGEFAFHFVRGDHPMMQRLVQEARQISERSPNPLVRLASHRLAGITATHGGAFADARLEFEAILALYDPSQHRGQPVHYVHDPMVSALTYLALVLWILGFPDQARRVSIAAFACAAELNQANLTAHVHNYAGAGLDELLRNVAGVRGHAEAIIELAERHSLHYWRLNALILQGWTRVQEGAGEAGIALMRQSVADRAAFGVNWYQARYLSMLAAAHAQLGQAEEGLHVIARAHDLIVQNSEHMWAAELQRLEGELRRLQGGSPAETEACFERALSIARSQSAKSFELRAASSLARLWLEQGRCHEGRHLLAPIYHWFSEGFETPDLMEAKLLLEDLEKAGCPC</sequence>
<organism evidence="4 5">
    <name type="scientific">Mesorhizobium album</name>
    <dbReference type="NCBI Taxonomy" id="3072314"/>
    <lineage>
        <taxon>Bacteria</taxon>
        <taxon>Pseudomonadati</taxon>
        <taxon>Pseudomonadota</taxon>
        <taxon>Alphaproteobacteria</taxon>
        <taxon>Hyphomicrobiales</taxon>
        <taxon>Phyllobacteriaceae</taxon>
        <taxon>Mesorhizobium</taxon>
    </lineage>
</organism>
<dbReference type="SUPFAM" id="SSF48452">
    <property type="entry name" value="TPR-like"/>
    <property type="match status" value="1"/>
</dbReference>
<reference evidence="4 5" key="1">
    <citation type="submission" date="2023-08" db="EMBL/GenBank/DDBJ databases">
        <title>Implementing the SeqCode for naming new Mesorhizobium species isolated from Vachellia karroo root nodules.</title>
        <authorList>
            <person name="Van Lill M."/>
        </authorList>
    </citation>
    <scope>NUCLEOTIDE SEQUENCE [LARGE SCALE GENOMIC DNA]</scope>
    <source>
        <strain evidence="4 5">VK24D</strain>
    </source>
</reference>